<sequence>MGQSNSTISGLWKQSSPPDDVDDSTEPSSSSNDSAPNYRLRRSSRKQKQRRFMLNQTLVDRGKALELEIDGQCGMDQPGRKYFRDEDDEIQSAEASEGTEVFWKYLKPMGWRYANSDRLEFDFVFLAKGKSAKSAEEGISKFYGYDAIWRKWKSDEDFRRMHGFVGDVNLAVKQGSDAAPSPTYNRLGEPTPGVPVAAGRAAQTILRKQKKRGRPSVISKPKQRSKKRQKKRESCTNPRPRTRSSPVAQAQAKSGAKTQTPSAANSSTGALRLHDRSLVTPPLGRSDVVVPLRRPNLDGIADVSDLFEEIAELKRRLGEIQTEKDAVERKLEVAQNQKEDAQDLADARDIQVEDLQKRVNQLGENYAKEKVARKKERLAHKKELEALELENQEKLDQIRMQHAMEVGLSSSGLAEDNI</sequence>
<feature type="compositionally biased region" description="Basic residues" evidence="2">
    <location>
        <begin position="39"/>
        <end position="51"/>
    </location>
</feature>
<dbReference type="EMBL" id="CAKOGP040001870">
    <property type="protein sequence ID" value="CAJ1954812.1"/>
    <property type="molecule type" value="Genomic_DNA"/>
</dbReference>
<comment type="caution">
    <text evidence="3">The sequence shown here is derived from an EMBL/GenBank/DDBJ whole genome shotgun (WGS) entry which is preliminary data.</text>
</comment>
<keyword evidence="1" id="KW-0175">Coiled coil</keyword>
<feature type="region of interest" description="Disordered" evidence="2">
    <location>
        <begin position="206"/>
        <end position="286"/>
    </location>
</feature>
<feature type="compositionally biased region" description="Basic residues" evidence="2">
    <location>
        <begin position="221"/>
        <end position="231"/>
    </location>
</feature>
<gene>
    <name evidence="3" type="ORF">CYCCA115_LOCUS15404</name>
</gene>
<dbReference type="AlphaFoldDB" id="A0AAD2FWV0"/>
<proteinExistence type="predicted"/>
<feature type="region of interest" description="Disordered" evidence="2">
    <location>
        <begin position="1"/>
        <end position="52"/>
    </location>
</feature>
<name>A0AAD2FWV0_9STRA</name>
<evidence type="ECO:0000313" key="4">
    <source>
        <dbReference type="Proteomes" id="UP001295423"/>
    </source>
</evidence>
<protein>
    <submittedName>
        <fullName evidence="3">Uncharacterized protein</fullName>
    </submittedName>
</protein>
<evidence type="ECO:0000313" key="3">
    <source>
        <dbReference type="EMBL" id="CAJ1954812.1"/>
    </source>
</evidence>
<feature type="coiled-coil region" evidence="1">
    <location>
        <begin position="303"/>
        <end position="397"/>
    </location>
</feature>
<feature type="region of interest" description="Disordered" evidence="2">
    <location>
        <begin position="176"/>
        <end position="195"/>
    </location>
</feature>
<accession>A0AAD2FWV0</accession>
<feature type="compositionally biased region" description="Polar residues" evidence="2">
    <location>
        <begin position="235"/>
        <end position="269"/>
    </location>
</feature>
<keyword evidence="4" id="KW-1185">Reference proteome</keyword>
<evidence type="ECO:0000256" key="2">
    <source>
        <dbReference type="SAM" id="MobiDB-lite"/>
    </source>
</evidence>
<dbReference type="Proteomes" id="UP001295423">
    <property type="component" value="Unassembled WGS sequence"/>
</dbReference>
<feature type="compositionally biased region" description="Low complexity" evidence="2">
    <location>
        <begin position="26"/>
        <end position="36"/>
    </location>
</feature>
<feature type="compositionally biased region" description="Polar residues" evidence="2">
    <location>
        <begin position="1"/>
        <end position="14"/>
    </location>
</feature>
<reference evidence="3" key="1">
    <citation type="submission" date="2023-08" db="EMBL/GenBank/DDBJ databases">
        <authorList>
            <person name="Audoor S."/>
            <person name="Bilcke G."/>
        </authorList>
    </citation>
    <scope>NUCLEOTIDE SEQUENCE</scope>
</reference>
<evidence type="ECO:0000256" key="1">
    <source>
        <dbReference type="SAM" id="Coils"/>
    </source>
</evidence>
<organism evidence="3 4">
    <name type="scientific">Cylindrotheca closterium</name>
    <dbReference type="NCBI Taxonomy" id="2856"/>
    <lineage>
        <taxon>Eukaryota</taxon>
        <taxon>Sar</taxon>
        <taxon>Stramenopiles</taxon>
        <taxon>Ochrophyta</taxon>
        <taxon>Bacillariophyta</taxon>
        <taxon>Bacillariophyceae</taxon>
        <taxon>Bacillariophycidae</taxon>
        <taxon>Bacillariales</taxon>
        <taxon>Bacillariaceae</taxon>
        <taxon>Cylindrotheca</taxon>
    </lineage>
</organism>